<reference evidence="3" key="1">
    <citation type="journal article" date="2023" name="bioRxiv">
        <title>Complete genome of the Medicago anthracnose fungus, Colletotrichum destructivum, reveals a mini-chromosome-like region within a core chromosome.</title>
        <authorList>
            <person name="Lapalu N."/>
            <person name="Simon A."/>
            <person name="Lu A."/>
            <person name="Plaumann P.-L."/>
            <person name="Amselem J."/>
            <person name="Pigne S."/>
            <person name="Auger A."/>
            <person name="Koch C."/>
            <person name="Dallery J.-F."/>
            <person name="O'Connell R.J."/>
        </authorList>
    </citation>
    <scope>NUCLEOTIDE SEQUENCE [LARGE SCALE GENOMIC DNA]</scope>
    <source>
        <strain evidence="3">CBS 520.97</strain>
    </source>
</reference>
<organism evidence="2 3">
    <name type="scientific">Colletotrichum destructivum</name>
    <dbReference type="NCBI Taxonomy" id="34406"/>
    <lineage>
        <taxon>Eukaryota</taxon>
        <taxon>Fungi</taxon>
        <taxon>Dikarya</taxon>
        <taxon>Ascomycota</taxon>
        <taxon>Pezizomycotina</taxon>
        <taxon>Sordariomycetes</taxon>
        <taxon>Hypocreomycetidae</taxon>
        <taxon>Glomerellales</taxon>
        <taxon>Glomerellaceae</taxon>
        <taxon>Colletotrichum</taxon>
        <taxon>Colletotrichum destructivum species complex</taxon>
    </lineage>
</organism>
<protein>
    <submittedName>
        <fullName evidence="2">Uncharacterized protein</fullName>
    </submittedName>
</protein>
<sequence>MDSYDIMADNDIRNGRPGCHQDFLLGFAPPATDDANATGIECMMALIRGINRMLSYEERDASLDERVSEESRNPLMRQAWQGADHLQLEWTLADKTELVRKIGFSNVESATFEKIATHSLMDSTLWARPHHLLSYRLIGRPTSSEWELAEDDADQDHARRSLVRIQHQEGSGPIDLTAEIQRMFDHVEILPDGFGQSFIARPPVYARILYTPAADDVSDNLEALQVIHIRDTGEEENPIDDGVDRLLWRYVLVAAVRIRSRPDDHDKIRLFTPNGDDISWTVAGAYSDCVWHVGAPGHSYFLLYTHSNYPTKKRSHDERMDICENTMYSDLKLEGWETPAMFEVAMERWRTALRAKPDPNDGMIGRDLFAPKPWEIQTPAPTIPQMPQPGHEQAHASNMHPGADRDRGEQRRVHDQPQQASSNSRGRGAQSMRGGGSRGGFRGRGRGQGRGRGRGRGGNRGRGGRGQSQRGSFHSSPTP</sequence>
<proteinExistence type="predicted"/>
<dbReference type="GeneID" id="87937829"/>
<name>A0AAX4HYZ9_9PEZI</name>
<dbReference type="AlphaFoldDB" id="A0AAX4HYZ9"/>
<dbReference type="RefSeq" id="XP_062773536.1">
    <property type="nucleotide sequence ID" value="XM_062917485.1"/>
</dbReference>
<dbReference type="KEGG" id="cdet:87937829"/>
<gene>
    <name evidence="2" type="ORF">CDEST_01326</name>
</gene>
<feature type="compositionally biased region" description="Basic and acidic residues" evidence="1">
    <location>
        <begin position="402"/>
        <end position="415"/>
    </location>
</feature>
<evidence type="ECO:0000313" key="2">
    <source>
        <dbReference type="EMBL" id="WQF76312.1"/>
    </source>
</evidence>
<evidence type="ECO:0000256" key="1">
    <source>
        <dbReference type="SAM" id="MobiDB-lite"/>
    </source>
</evidence>
<evidence type="ECO:0000313" key="3">
    <source>
        <dbReference type="Proteomes" id="UP001322277"/>
    </source>
</evidence>
<feature type="region of interest" description="Disordered" evidence="1">
    <location>
        <begin position="374"/>
        <end position="479"/>
    </location>
</feature>
<dbReference type="Proteomes" id="UP001322277">
    <property type="component" value="Chromosome 1"/>
</dbReference>
<keyword evidence="3" id="KW-1185">Reference proteome</keyword>
<feature type="compositionally biased region" description="Basic residues" evidence="1">
    <location>
        <begin position="441"/>
        <end position="463"/>
    </location>
</feature>
<dbReference type="EMBL" id="CP137305">
    <property type="protein sequence ID" value="WQF76312.1"/>
    <property type="molecule type" value="Genomic_DNA"/>
</dbReference>
<accession>A0AAX4HYZ9</accession>